<name>A0A6N7W8Q4_9FIRM</name>
<gene>
    <name evidence="1" type="ORF">FYJ45_22685</name>
</gene>
<sequence>MNKEPEESLTLSLNFHSAKGNVKLFTISGNSTESYNDMGHEEVRIEESEAGAFRMGMEIALKAHSVNVIWIEE</sequence>
<accession>A0A6N7W8Q4</accession>
<reference evidence="1 2" key="1">
    <citation type="submission" date="2019-08" db="EMBL/GenBank/DDBJ databases">
        <title>In-depth cultivation of the pig gut microbiome towards novel bacterial diversity and tailored functional studies.</title>
        <authorList>
            <person name="Wylensek D."/>
            <person name="Hitch T.C.A."/>
            <person name="Clavel T."/>
        </authorList>
    </citation>
    <scope>NUCLEOTIDE SEQUENCE [LARGE SCALE GENOMIC DNA]</scope>
    <source>
        <strain evidence="1 2">WCA-389-WT-23B</strain>
    </source>
</reference>
<evidence type="ECO:0008006" key="3">
    <source>
        <dbReference type="Google" id="ProtNLM"/>
    </source>
</evidence>
<dbReference type="Proteomes" id="UP000436047">
    <property type="component" value="Unassembled WGS sequence"/>
</dbReference>
<comment type="caution">
    <text evidence="1">The sequence shown here is derived from an EMBL/GenBank/DDBJ whole genome shotgun (WGS) entry which is preliminary data.</text>
</comment>
<organism evidence="1 2">
    <name type="scientific">Eisenbergiella porci</name>
    <dbReference type="NCBI Taxonomy" id="2652274"/>
    <lineage>
        <taxon>Bacteria</taxon>
        <taxon>Bacillati</taxon>
        <taxon>Bacillota</taxon>
        <taxon>Clostridia</taxon>
        <taxon>Lachnospirales</taxon>
        <taxon>Lachnospiraceae</taxon>
        <taxon>Eisenbergiella</taxon>
    </lineage>
</organism>
<dbReference type="RefSeq" id="WP_154467351.1">
    <property type="nucleotide sequence ID" value="NZ_JAXDZL010000222.1"/>
</dbReference>
<protein>
    <recommendedName>
        <fullName evidence="3">Glycosyl hydrolase family 30 beta sandwich domain-containing protein</fullName>
    </recommendedName>
</protein>
<proteinExistence type="predicted"/>
<dbReference type="EMBL" id="VUMI01000051">
    <property type="protein sequence ID" value="MSS90952.1"/>
    <property type="molecule type" value="Genomic_DNA"/>
</dbReference>
<dbReference type="GeneID" id="86055827"/>
<evidence type="ECO:0000313" key="2">
    <source>
        <dbReference type="Proteomes" id="UP000436047"/>
    </source>
</evidence>
<keyword evidence="2" id="KW-1185">Reference proteome</keyword>
<evidence type="ECO:0000313" key="1">
    <source>
        <dbReference type="EMBL" id="MSS90952.1"/>
    </source>
</evidence>
<dbReference type="AlphaFoldDB" id="A0A6N7W8Q4"/>
<dbReference type="Gene3D" id="2.60.40.1180">
    <property type="entry name" value="Golgi alpha-mannosidase II"/>
    <property type="match status" value="1"/>
</dbReference>
<dbReference type="InterPro" id="IPR013780">
    <property type="entry name" value="Glyco_hydro_b"/>
</dbReference>